<evidence type="ECO:0000313" key="1">
    <source>
        <dbReference type="EMBL" id="MBB6478320.1"/>
    </source>
</evidence>
<dbReference type="EMBL" id="JACHHI010000007">
    <property type="protein sequence ID" value="MBB6478320.1"/>
    <property type="molecule type" value="Genomic_DNA"/>
</dbReference>
<dbReference type="GeneID" id="93486642"/>
<reference evidence="1 2" key="1">
    <citation type="submission" date="2020-08" db="EMBL/GenBank/DDBJ databases">
        <title>Genomic Encyclopedia of Type Strains, Phase IV (KMG-IV): sequencing the most valuable type-strain genomes for metagenomic binning, comparative biology and taxonomic classification.</title>
        <authorList>
            <person name="Goeker M."/>
        </authorList>
    </citation>
    <scope>NUCLEOTIDE SEQUENCE [LARGE SCALE GENOMIC DNA]</scope>
    <source>
        <strain evidence="1 2">DSM 21255</strain>
    </source>
</reference>
<evidence type="ECO:0000313" key="2">
    <source>
        <dbReference type="Proteomes" id="UP000591941"/>
    </source>
</evidence>
<accession>A0A841R5I3</accession>
<dbReference type="PANTHER" id="PTHR34374:SF1">
    <property type="entry name" value="LARGE RIBOSOMAL RNA SUBUNIT ACCUMULATION PROTEIN YCED HOMOLOG 1, CHLOROPLASTIC"/>
    <property type="match status" value="1"/>
</dbReference>
<proteinExistence type="predicted"/>
<dbReference type="PANTHER" id="PTHR34374">
    <property type="entry name" value="LARGE RIBOSOMAL RNA SUBUNIT ACCUMULATION PROTEIN YCED HOMOLOG 1, CHLOROPLASTIC"/>
    <property type="match status" value="1"/>
</dbReference>
<dbReference type="RefSeq" id="WP_159823335.1">
    <property type="nucleotide sequence ID" value="NZ_CABWNB010000005.1"/>
</dbReference>
<dbReference type="OrthoDB" id="9790372at2"/>
<sequence>MKVSIDAAIAHPGERIAYAFTLPQEEFAEDPELKGLLAPVEIRGEYWYDGERLHWEGELTTRMQGVCTRCLDEFEREIRVPVYERFVREPEKDADALGYDGLTVDVRSLVRDTLLIEEPVQVLCREDCQGLCPHCGTNLNKGSCDCSDTEIDPRWAALAAWKQSSRNE</sequence>
<dbReference type="Pfam" id="PF02620">
    <property type="entry name" value="YceD"/>
    <property type="match status" value="1"/>
</dbReference>
<dbReference type="InterPro" id="IPR003772">
    <property type="entry name" value="YceD"/>
</dbReference>
<dbReference type="Proteomes" id="UP000591941">
    <property type="component" value="Unassembled WGS sequence"/>
</dbReference>
<protein>
    <recommendedName>
        <fullName evidence="3">DUF177 domain-containing protein</fullName>
    </recommendedName>
</protein>
<gene>
    <name evidence="1" type="ORF">HNR45_001391</name>
</gene>
<keyword evidence="2" id="KW-1185">Reference proteome</keyword>
<organism evidence="1 2">
    <name type="scientific">Negativicoccus succinicivorans</name>
    <dbReference type="NCBI Taxonomy" id="620903"/>
    <lineage>
        <taxon>Bacteria</taxon>
        <taxon>Bacillati</taxon>
        <taxon>Bacillota</taxon>
        <taxon>Negativicutes</taxon>
        <taxon>Veillonellales</taxon>
        <taxon>Veillonellaceae</taxon>
        <taxon>Negativicoccus</taxon>
    </lineage>
</organism>
<dbReference type="AlphaFoldDB" id="A0A841R5I3"/>
<evidence type="ECO:0008006" key="3">
    <source>
        <dbReference type="Google" id="ProtNLM"/>
    </source>
</evidence>
<comment type="caution">
    <text evidence="1">The sequence shown here is derived from an EMBL/GenBank/DDBJ whole genome shotgun (WGS) entry which is preliminary data.</text>
</comment>
<name>A0A841R5I3_9FIRM</name>